<protein>
    <submittedName>
        <fullName evidence="9">ABC transporter permease</fullName>
    </submittedName>
</protein>
<dbReference type="FunFam" id="1.10.3470.10:FF:000001">
    <property type="entry name" value="Vitamin B12 ABC transporter permease BtuC"/>
    <property type="match status" value="1"/>
</dbReference>
<evidence type="ECO:0000256" key="7">
    <source>
        <dbReference type="ARBA" id="ARBA00023136"/>
    </source>
</evidence>
<dbReference type="GO" id="GO:0022857">
    <property type="term" value="F:transmembrane transporter activity"/>
    <property type="evidence" value="ECO:0007669"/>
    <property type="project" value="InterPro"/>
</dbReference>
<comment type="similarity">
    <text evidence="2">Belongs to the binding-protein-dependent transport system permease family. FecCD subfamily.</text>
</comment>
<dbReference type="AlphaFoldDB" id="A0A1B2E5J8"/>
<dbReference type="InterPro" id="IPR037294">
    <property type="entry name" value="ABC_BtuC-like"/>
</dbReference>
<comment type="subcellular location">
    <subcellularLocation>
        <location evidence="1">Cell membrane</location>
        <topology evidence="1">Multi-pass membrane protein</topology>
    </subcellularLocation>
</comment>
<dbReference type="Proteomes" id="UP000189059">
    <property type="component" value="Unassembled WGS sequence"/>
</dbReference>
<organism evidence="9">
    <name type="scientific">Paenibacillus ihbetae</name>
    <dbReference type="NCBI Taxonomy" id="1870820"/>
    <lineage>
        <taxon>Bacteria</taxon>
        <taxon>Bacillati</taxon>
        <taxon>Bacillota</taxon>
        <taxon>Bacilli</taxon>
        <taxon>Bacillales</taxon>
        <taxon>Paenibacillaceae</taxon>
        <taxon>Paenibacillus</taxon>
    </lineage>
</organism>
<feature type="transmembrane region" description="Helical" evidence="8">
    <location>
        <begin position="183"/>
        <end position="201"/>
    </location>
</feature>
<keyword evidence="3" id="KW-0813">Transport</keyword>
<gene>
    <name evidence="10" type="ORF">BBD40_12425</name>
    <name evidence="9" type="ORF">BBD41_23130</name>
</gene>
<keyword evidence="5 8" id="KW-0812">Transmembrane</keyword>
<sequence length="350" mass="37463">MNKLIRNRNPYEMTYKIGLMAALLLVLILCVMHIAFGKVVISPQHILRALANVHEEAHHRQIIWQLRLPRTLIALVAGAMLGLAGAILQSITRNPLAEPGLLGVSAGSVLMIVIWITFADGLGDATRYLPLVAWTGGIGTVLFVNALSLGKGMDITRLALVGILTGSVLQSCTSLILLRHTEAVGSILLWMIGSLNGRVWVHWDMLWPWALVIIPLGLLSAGAANALQLGQSTAASLGVPVRRMRWMMLILAAVLTAGAVAAVGAIGFIGLIGPHIARRLVGQDARRLFPFSTVVTGVLLLGADVIAQAVSFELHVFGLSSQVSLPVGAVTAFMGAPFFLYLIKQKRKSH</sequence>
<dbReference type="GO" id="GO:0005886">
    <property type="term" value="C:plasma membrane"/>
    <property type="evidence" value="ECO:0007669"/>
    <property type="project" value="UniProtKB-SubCell"/>
</dbReference>
<dbReference type="OrthoDB" id="9811721at2"/>
<feature type="transmembrane region" description="Helical" evidence="8">
    <location>
        <begin position="131"/>
        <end position="149"/>
    </location>
</feature>
<evidence type="ECO:0000313" key="10">
    <source>
        <dbReference type="EMBL" id="OOC62594.1"/>
    </source>
</evidence>
<feature type="transmembrane region" description="Helical" evidence="8">
    <location>
        <begin position="71"/>
        <end position="88"/>
    </location>
</feature>
<evidence type="ECO:0000256" key="1">
    <source>
        <dbReference type="ARBA" id="ARBA00004651"/>
    </source>
</evidence>
<dbReference type="InterPro" id="IPR000522">
    <property type="entry name" value="ABC_transptr_permease_BtuC"/>
</dbReference>
<evidence type="ECO:0000256" key="8">
    <source>
        <dbReference type="SAM" id="Phobius"/>
    </source>
</evidence>
<keyword evidence="11" id="KW-1185">Reference proteome</keyword>
<proteinExistence type="inferred from homology"/>
<dbReference type="PANTHER" id="PTHR30472">
    <property type="entry name" value="FERRIC ENTEROBACTIN TRANSPORT SYSTEM PERMEASE PROTEIN"/>
    <property type="match status" value="1"/>
</dbReference>
<evidence type="ECO:0000256" key="3">
    <source>
        <dbReference type="ARBA" id="ARBA00022448"/>
    </source>
</evidence>
<dbReference type="PANTHER" id="PTHR30472:SF25">
    <property type="entry name" value="ABC TRANSPORTER PERMEASE PROTEIN MJ0876-RELATED"/>
    <property type="match status" value="1"/>
</dbReference>
<dbReference type="SUPFAM" id="SSF81345">
    <property type="entry name" value="ABC transporter involved in vitamin B12 uptake, BtuC"/>
    <property type="match status" value="1"/>
</dbReference>
<evidence type="ECO:0000313" key="11">
    <source>
        <dbReference type="Proteomes" id="UP000189059"/>
    </source>
</evidence>
<dbReference type="Gene3D" id="1.10.3470.10">
    <property type="entry name" value="ABC transporter involved in vitamin B12 uptake, BtuC"/>
    <property type="match status" value="1"/>
</dbReference>
<keyword evidence="6 8" id="KW-1133">Transmembrane helix</keyword>
<dbReference type="EMBL" id="CP016809">
    <property type="protein sequence ID" value="ANY75233.1"/>
    <property type="molecule type" value="Genomic_DNA"/>
</dbReference>
<feature type="transmembrane region" description="Helical" evidence="8">
    <location>
        <begin position="323"/>
        <end position="343"/>
    </location>
</feature>
<evidence type="ECO:0000256" key="2">
    <source>
        <dbReference type="ARBA" id="ARBA00007935"/>
    </source>
</evidence>
<evidence type="ECO:0000256" key="6">
    <source>
        <dbReference type="ARBA" id="ARBA00022989"/>
    </source>
</evidence>
<reference evidence="10 11" key="2">
    <citation type="submission" date="2016-12" db="EMBL/GenBank/DDBJ databases">
        <title>Genome sequencing and description of Paenibacillus sp. nov. from high altitude lake in the Indian Trans- Himalayas.</title>
        <authorList>
            <person name="Kiran S."/>
            <person name="Swarnkar M.K."/>
            <person name="Rana A."/>
            <person name="Tewari R."/>
            <person name="Gulati A."/>
        </authorList>
    </citation>
    <scope>NUCLEOTIDE SEQUENCE [LARGE SCALE GENOMIC DNA]</scope>
    <source>
        <strain evidence="10 11">IHBB 9951</strain>
    </source>
</reference>
<accession>A0A1B2E5J8</accession>
<evidence type="ECO:0000256" key="4">
    <source>
        <dbReference type="ARBA" id="ARBA00022475"/>
    </source>
</evidence>
<name>A0A1B2E5J8_9BACL</name>
<evidence type="ECO:0000256" key="5">
    <source>
        <dbReference type="ARBA" id="ARBA00022692"/>
    </source>
</evidence>
<dbReference type="Pfam" id="PF01032">
    <property type="entry name" value="FecCD"/>
    <property type="match status" value="1"/>
</dbReference>
<feature type="transmembrane region" description="Helical" evidence="8">
    <location>
        <begin position="158"/>
        <end position="177"/>
    </location>
</feature>
<dbReference type="KEGG" id="pib:BBD41_23130"/>
<feature type="transmembrane region" description="Helical" evidence="8">
    <location>
        <begin position="206"/>
        <end position="226"/>
    </location>
</feature>
<feature type="transmembrane region" description="Helical" evidence="8">
    <location>
        <begin position="288"/>
        <end position="311"/>
    </location>
</feature>
<reference evidence="9" key="1">
    <citation type="submission" date="2016-08" db="EMBL/GenBank/DDBJ databases">
        <title>Complete Genome Seqeunce of Paenibacillus sp. nov. IHBB 9852 from high altitute lake of Indian trans-Himalayas.</title>
        <authorList>
            <person name="Kiran S."/>
            <person name="Swarnkar M.K."/>
            <person name="Rana A."/>
            <person name="Tewari R."/>
            <person name="Gulati A."/>
        </authorList>
    </citation>
    <scope>NUCLEOTIDE SEQUENCE [LARGE SCALE GENOMIC DNA]</scope>
    <source>
        <strain evidence="9">IHBB 9852</strain>
    </source>
</reference>
<dbReference type="GO" id="GO:0033214">
    <property type="term" value="P:siderophore-iron import into cell"/>
    <property type="evidence" value="ECO:0007669"/>
    <property type="project" value="TreeGrafter"/>
</dbReference>
<feature type="transmembrane region" description="Helical" evidence="8">
    <location>
        <begin position="246"/>
        <end position="276"/>
    </location>
</feature>
<keyword evidence="4" id="KW-1003">Cell membrane</keyword>
<feature type="transmembrane region" description="Helical" evidence="8">
    <location>
        <begin position="100"/>
        <end position="119"/>
    </location>
</feature>
<keyword evidence="7 8" id="KW-0472">Membrane</keyword>
<dbReference type="EMBL" id="MRVI01000001">
    <property type="protein sequence ID" value="OOC62594.1"/>
    <property type="molecule type" value="Genomic_DNA"/>
</dbReference>
<dbReference type="CDD" id="cd06550">
    <property type="entry name" value="TM_ABC_iron-siderophores_like"/>
    <property type="match status" value="1"/>
</dbReference>
<dbReference type="RefSeq" id="WP_077567370.1">
    <property type="nucleotide sequence ID" value="NZ_CP016809.1"/>
</dbReference>
<evidence type="ECO:0000313" key="9">
    <source>
        <dbReference type="EMBL" id="ANY75233.1"/>
    </source>
</evidence>